<keyword evidence="6" id="KW-1185">Reference proteome</keyword>
<dbReference type="EMBL" id="JAOYFC010000001">
    <property type="protein sequence ID" value="MCV6823921.1"/>
    <property type="molecule type" value="Genomic_DNA"/>
</dbReference>
<dbReference type="InterPro" id="IPR042221">
    <property type="entry name" value="Leu/Phe-tRNA_Trfase_N"/>
</dbReference>
<evidence type="ECO:0000256" key="1">
    <source>
        <dbReference type="ARBA" id="ARBA00022490"/>
    </source>
</evidence>
<dbReference type="EC" id="2.3.2.6" evidence="4"/>
<comment type="catalytic activity">
    <reaction evidence="4">
        <text>L-phenylalanyl-tRNA(Phe) + an N-terminal L-alpha-aminoacyl-[protein] = an N-terminal L-phenylalanyl-L-alpha-aminoacyl-[protein] + tRNA(Phe)</text>
        <dbReference type="Rhea" id="RHEA:43632"/>
        <dbReference type="Rhea" id="RHEA-COMP:9668"/>
        <dbReference type="Rhea" id="RHEA-COMP:9699"/>
        <dbReference type="Rhea" id="RHEA-COMP:10636"/>
        <dbReference type="Rhea" id="RHEA-COMP:10637"/>
        <dbReference type="ChEBI" id="CHEBI:78442"/>
        <dbReference type="ChEBI" id="CHEBI:78531"/>
        <dbReference type="ChEBI" id="CHEBI:78597"/>
        <dbReference type="ChEBI" id="CHEBI:83561"/>
        <dbReference type="EC" id="2.3.2.6"/>
    </reaction>
</comment>
<evidence type="ECO:0000256" key="2">
    <source>
        <dbReference type="ARBA" id="ARBA00022679"/>
    </source>
</evidence>
<dbReference type="InterPro" id="IPR016181">
    <property type="entry name" value="Acyl_CoA_acyltransferase"/>
</dbReference>
<keyword evidence="1 4" id="KW-0963">Cytoplasm</keyword>
<name>A0AAE3J0J0_9RHOB</name>
<dbReference type="RefSeq" id="WP_263952749.1">
    <property type="nucleotide sequence ID" value="NZ_JAOYFC010000001.1"/>
</dbReference>
<dbReference type="SUPFAM" id="SSF55729">
    <property type="entry name" value="Acyl-CoA N-acyltransferases (Nat)"/>
    <property type="match status" value="1"/>
</dbReference>
<proteinExistence type="inferred from homology"/>
<dbReference type="InterPro" id="IPR004616">
    <property type="entry name" value="Leu/Phe-tRNA_Trfase"/>
</dbReference>
<organism evidence="5 6">
    <name type="scientific">Halocynthiibacter halioticoli</name>
    <dbReference type="NCBI Taxonomy" id="2986804"/>
    <lineage>
        <taxon>Bacteria</taxon>
        <taxon>Pseudomonadati</taxon>
        <taxon>Pseudomonadota</taxon>
        <taxon>Alphaproteobacteria</taxon>
        <taxon>Rhodobacterales</taxon>
        <taxon>Paracoccaceae</taxon>
        <taxon>Halocynthiibacter</taxon>
    </lineage>
</organism>
<dbReference type="PANTHER" id="PTHR30098:SF2">
    <property type="entry name" value="LEUCYL_PHENYLALANYL-TRNA--PROTEIN TRANSFERASE"/>
    <property type="match status" value="1"/>
</dbReference>
<comment type="function">
    <text evidence="4">Functions in the N-end rule pathway of protein degradation where it conjugates Leu, Phe and, less efficiently, Met from aminoacyl-tRNAs to the N-termini of proteins containing an N-terminal arginine or lysine.</text>
</comment>
<comment type="subcellular location">
    <subcellularLocation>
        <location evidence="4">Cytoplasm</location>
    </subcellularLocation>
</comment>
<keyword evidence="3 4" id="KW-0012">Acyltransferase</keyword>
<evidence type="ECO:0000256" key="3">
    <source>
        <dbReference type="ARBA" id="ARBA00023315"/>
    </source>
</evidence>
<dbReference type="GO" id="GO:0008914">
    <property type="term" value="F:leucyl-tRNA--protein transferase activity"/>
    <property type="evidence" value="ECO:0007669"/>
    <property type="project" value="UniProtKB-UniRule"/>
</dbReference>
<dbReference type="Pfam" id="PF03588">
    <property type="entry name" value="Leu_Phe_trans"/>
    <property type="match status" value="1"/>
</dbReference>
<protein>
    <recommendedName>
        <fullName evidence="4">Leucyl/phenylalanyl-tRNA--protein transferase</fullName>
        <ecNumber evidence="4">2.3.2.6</ecNumber>
    </recommendedName>
    <alternativeName>
        <fullName evidence="4">L/F-transferase</fullName>
    </alternativeName>
    <alternativeName>
        <fullName evidence="4">Leucyltransferase</fullName>
    </alternativeName>
    <alternativeName>
        <fullName evidence="4">Phenyalanyltransferase</fullName>
    </alternativeName>
</protein>
<evidence type="ECO:0000313" key="6">
    <source>
        <dbReference type="Proteomes" id="UP001208041"/>
    </source>
</evidence>
<dbReference type="Gene3D" id="3.40.630.70">
    <property type="entry name" value="Leucyl/phenylalanyl-tRNA-protein transferase, C-terminal domain"/>
    <property type="match status" value="1"/>
</dbReference>
<gene>
    <name evidence="4 5" type="primary">aat</name>
    <name evidence="5" type="ORF">OH136_05070</name>
</gene>
<dbReference type="Proteomes" id="UP001208041">
    <property type="component" value="Unassembled WGS sequence"/>
</dbReference>
<comment type="catalytic activity">
    <reaction evidence="4">
        <text>N-terminal L-lysyl-[protein] + L-leucyl-tRNA(Leu) = N-terminal L-leucyl-L-lysyl-[protein] + tRNA(Leu) + H(+)</text>
        <dbReference type="Rhea" id="RHEA:12340"/>
        <dbReference type="Rhea" id="RHEA-COMP:9613"/>
        <dbReference type="Rhea" id="RHEA-COMP:9622"/>
        <dbReference type="Rhea" id="RHEA-COMP:12670"/>
        <dbReference type="Rhea" id="RHEA-COMP:12671"/>
        <dbReference type="ChEBI" id="CHEBI:15378"/>
        <dbReference type="ChEBI" id="CHEBI:65249"/>
        <dbReference type="ChEBI" id="CHEBI:78442"/>
        <dbReference type="ChEBI" id="CHEBI:78494"/>
        <dbReference type="ChEBI" id="CHEBI:133043"/>
        <dbReference type="EC" id="2.3.2.6"/>
    </reaction>
</comment>
<dbReference type="FunFam" id="3.40.630.70:FF:000001">
    <property type="entry name" value="Leucyl/phenylalanyl-tRNA--protein transferase"/>
    <property type="match status" value="1"/>
</dbReference>
<dbReference type="PANTHER" id="PTHR30098">
    <property type="entry name" value="LEUCYL/PHENYLALANYL-TRNA--PROTEIN TRANSFERASE"/>
    <property type="match status" value="1"/>
</dbReference>
<dbReference type="HAMAP" id="MF_00688">
    <property type="entry name" value="Leu_Phe_trans"/>
    <property type="match status" value="1"/>
</dbReference>
<comment type="caution">
    <text evidence="5">The sequence shown here is derived from an EMBL/GenBank/DDBJ whole genome shotgun (WGS) entry which is preliminary data.</text>
</comment>
<comment type="similarity">
    <text evidence="4">Belongs to the L/F-transferase family.</text>
</comment>
<keyword evidence="2 4" id="KW-0808">Transferase</keyword>
<dbReference type="GO" id="GO:0030163">
    <property type="term" value="P:protein catabolic process"/>
    <property type="evidence" value="ECO:0007669"/>
    <property type="project" value="UniProtKB-UniRule"/>
</dbReference>
<dbReference type="NCBIfam" id="TIGR00667">
    <property type="entry name" value="aat"/>
    <property type="match status" value="1"/>
</dbReference>
<evidence type="ECO:0000313" key="5">
    <source>
        <dbReference type="EMBL" id="MCV6823921.1"/>
    </source>
</evidence>
<dbReference type="Gene3D" id="3.30.70.3550">
    <property type="entry name" value="Leucyl/phenylalanyl-tRNA-protein transferase, N-terminal domain"/>
    <property type="match status" value="1"/>
</dbReference>
<evidence type="ECO:0000256" key="4">
    <source>
        <dbReference type="HAMAP-Rule" id="MF_00688"/>
    </source>
</evidence>
<dbReference type="AlphaFoldDB" id="A0AAE3J0J0"/>
<reference evidence="5" key="1">
    <citation type="submission" date="2022-10" db="EMBL/GenBank/DDBJ databases">
        <authorList>
            <person name="Yue Y."/>
        </authorList>
    </citation>
    <scope>NUCLEOTIDE SEQUENCE</scope>
    <source>
        <strain evidence="5">Z654</strain>
    </source>
</reference>
<dbReference type="GO" id="GO:0005737">
    <property type="term" value="C:cytoplasm"/>
    <property type="evidence" value="ECO:0007669"/>
    <property type="project" value="UniProtKB-SubCell"/>
</dbReference>
<sequence>MTTELTPEILLNAYAAGVFPMAESRDNPEIFWVDPQHRGIFPLDGFHISRSLARSLRKESYQIHVNRDFAACVSACADREETWINDEIFSLYNALNEHGFAHSLEVWDQDALVGGVYGVTLGGAFFGESMFSRKRDASKIALAYLVDRLRRCGYVLFDTQFLTPHLASLGAIEIPRATYRAQLADALRVDANFYSDASVPSGASIVQRNTQTS</sequence>
<accession>A0AAE3J0J0</accession>
<comment type="catalytic activity">
    <reaction evidence="4">
        <text>N-terminal L-arginyl-[protein] + L-leucyl-tRNA(Leu) = N-terminal L-leucyl-L-arginyl-[protein] + tRNA(Leu) + H(+)</text>
        <dbReference type="Rhea" id="RHEA:50416"/>
        <dbReference type="Rhea" id="RHEA-COMP:9613"/>
        <dbReference type="Rhea" id="RHEA-COMP:9622"/>
        <dbReference type="Rhea" id="RHEA-COMP:12672"/>
        <dbReference type="Rhea" id="RHEA-COMP:12673"/>
        <dbReference type="ChEBI" id="CHEBI:15378"/>
        <dbReference type="ChEBI" id="CHEBI:64719"/>
        <dbReference type="ChEBI" id="CHEBI:78442"/>
        <dbReference type="ChEBI" id="CHEBI:78494"/>
        <dbReference type="ChEBI" id="CHEBI:133044"/>
        <dbReference type="EC" id="2.3.2.6"/>
    </reaction>
</comment>
<dbReference type="InterPro" id="IPR042203">
    <property type="entry name" value="Leu/Phe-tRNA_Trfase_C"/>
</dbReference>